<evidence type="ECO:0000256" key="10">
    <source>
        <dbReference type="ARBA" id="ARBA00023201"/>
    </source>
</evidence>
<keyword evidence="4" id="KW-0050">Antiport</keyword>
<evidence type="ECO:0000256" key="5">
    <source>
        <dbReference type="ARBA" id="ARBA00022692"/>
    </source>
</evidence>
<reference evidence="13 14" key="1">
    <citation type="submission" date="2018-08" db="EMBL/GenBank/DDBJ databases">
        <title>A genome reference for cultivated species of the human gut microbiota.</title>
        <authorList>
            <person name="Zou Y."/>
            <person name="Xue W."/>
            <person name="Luo G."/>
        </authorList>
    </citation>
    <scope>NUCLEOTIDE SEQUENCE [LARGE SCALE GENOMIC DNA]</scope>
    <source>
        <strain evidence="13 14">AM07-24</strain>
    </source>
</reference>
<keyword evidence="3" id="KW-0813">Transport</keyword>
<dbReference type="STRING" id="1776384.GCA_900086585_01646"/>
<feature type="transmembrane region" description="Helical" evidence="11">
    <location>
        <begin position="85"/>
        <end position="109"/>
    </location>
</feature>
<feature type="transmembrane region" description="Helical" evidence="11">
    <location>
        <begin position="182"/>
        <end position="207"/>
    </location>
</feature>
<evidence type="ECO:0000256" key="3">
    <source>
        <dbReference type="ARBA" id="ARBA00022448"/>
    </source>
</evidence>
<evidence type="ECO:0000256" key="11">
    <source>
        <dbReference type="SAM" id="Phobius"/>
    </source>
</evidence>
<feature type="transmembrane region" description="Helical" evidence="11">
    <location>
        <begin position="298"/>
        <end position="323"/>
    </location>
</feature>
<dbReference type="InterPro" id="IPR038770">
    <property type="entry name" value="Na+/solute_symporter_sf"/>
</dbReference>
<dbReference type="Gene3D" id="1.20.1530.20">
    <property type="match status" value="1"/>
</dbReference>
<keyword evidence="6 11" id="KW-1133">Transmembrane helix</keyword>
<dbReference type="GeneID" id="83004024"/>
<dbReference type="AlphaFoldDB" id="A0A415DZ44"/>
<sequence length="385" mass="41791">MTSYYYLLMIAVIILSTRLLGGLSERVNMPQVVGALIAGVILGPSVLGWVEETDFLAKTAEIGVILLMFIAGLDTNISEIKKNKVSLVVIASMGVLLPLIGGAACYYFYFHVDSSDFNEVLRAVFMGVILTATSVSITVEALREMGRLNGRVGSAILGAAVLDDIIGIIILTVVSSLKDPSISIISILIKIGLYIILMGVLAVVITASKPTVEEFKDRRRLSIYVMALVLIISFMSERYFGIADITGAYLLGLIISTFEVKSDIARKMTVPSYLFFSPIFFASIGIKTELNGMTKSMLIFSFFILVIAVLTKVLGCGLGAWICRYSRRESLNVGIGMISRGEVALIVAQKGYHMGLLSGQLFSPVVLVVIVTTIITPVLLKKFMR</sequence>
<protein>
    <submittedName>
        <fullName evidence="13">Cation:proton antiporter</fullName>
    </submittedName>
</protein>
<evidence type="ECO:0000256" key="7">
    <source>
        <dbReference type="ARBA" id="ARBA00023053"/>
    </source>
</evidence>
<name>A0A415DZ44_9FIRM</name>
<evidence type="ECO:0000256" key="1">
    <source>
        <dbReference type="ARBA" id="ARBA00004141"/>
    </source>
</evidence>
<feature type="transmembrane region" description="Helical" evidence="11">
    <location>
        <begin position="330"/>
        <end position="349"/>
    </location>
</feature>
<feature type="transmembrane region" description="Helical" evidence="11">
    <location>
        <begin position="154"/>
        <end position="176"/>
    </location>
</feature>
<accession>A0A415DZ44</accession>
<feature type="transmembrane region" description="Helical" evidence="11">
    <location>
        <begin position="361"/>
        <end position="380"/>
    </location>
</feature>
<dbReference type="GO" id="GO:1902600">
    <property type="term" value="P:proton transmembrane transport"/>
    <property type="evidence" value="ECO:0007669"/>
    <property type="project" value="InterPro"/>
</dbReference>
<dbReference type="InterPro" id="IPR006153">
    <property type="entry name" value="Cation/H_exchanger_TM"/>
</dbReference>
<feature type="transmembrane region" description="Helical" evidence="11">
    <location>
        <begin position="32"/>
        <end position="49"/>
    </location>
</feature>
<keyword evidence="7" id="KW-0915">Sodium</keyword>
<dbReference type="GO" id="GO:0016020">
    <property type="term" value="C:membrane"/>
    <property type="evidence" value="ECO:0007669"/>
    <property type="project" value="UniProtKB-SubCell"/>
</dbReference>
<evidence type="ECO:0000313" key="14">
    <source>
        <dbReference type="Proteomes" id="UP000284841"/>
    </source>
</evidence>
<keyword evidence="5 11" id="KW-0812">Transmembrane</keyword>
<keyword evidence="8" id="KW-0406">Ion transport</keyword>
<keyword evidence="10" id="KW-0739">Sodium transport</keyword>
<feature type="transmembrane region" description="Helical" evidence="11">
    <location>
        <begin position="270"/>
        <end position="286"/>
    </location>
</feature>
<evidence type="ECO:0000256" key="6">
    <source>
        <dbReference type="ARBA" id="ARBA00022989"/>
    </source>
</evidence>
<evidence type="ECO:0000313" key="13">
    <source>
        <dbReference type="EMBL" id="RHJ86099.1"/>
    </source>
</evidence>
<dbReference type="GO" id="GO:0015297">
    <property type="term" value="F:antiporter activity"/>
    <property type="evidence" value="ECO:0007669"/>
    <property type="project" value="UniProtKB-KW"/>
</dbReference>
<evidence type="ECO:0000259" key="12">
    <source>
        <dbReference type="Pfam" id="PF00999"/>
    </source>
</evidence>
<dbReference type="PANTHER" id="PTHR43562">
    <property type="entry name" value="NAPA-TYPE SODIUM/HYDROGEN ANTIPORTER"/>
    <property type="match status" value="1"/>
</dbReference>
<feature type="domain" description="Cation/H+ exchanger transmembrane" evidence="12">
    <location>
        <begin position="17"/>
        <end position="381"/>
    </location>
</feature>
<feature type="transmembrane region" description="Helical" evidence="11">
    <location>
        <begin position="219"/>
        <end position="235"/>
    </location>
</feature>
<evidence type="ECO:0000256" key="8">
    <source>
        <dbReference type="ARBA" id="ARBA00023065"/>
    </source>
</evidence>
<comment type="caution">
    <text evidence="13">The sequence shown here is derived from an EMBL/GenBank/DDBJ whole genome shotgun (WGS) entry which is preliminary data.</text>
</comment>
<dbReference type="GO" id="GO:0006814">
    <property type="term" value="P:sodium ion transport"/>
    <property type="evidence" value="ECO:0007669"/>
    <property type="project" value="UniProtKB-KW"/>
</dbReference>
<dbReference type="PANTHER" id="PTHR43562:SF3">
    <property type="entry name" value="SODIUM ION_PROTON EXCHANGER (EUROFUNG)"/>
    <property type="match status" value="1"/>
</dbReference>
<organism evidence="13 14">
    <name type="scientific">Emergencia timonensis</name>
    <dbReference type="NCBI Taxonomy" id="1776384"/>
    <lineage>
        <taxon>Bacteria</taxon>
        <taxon>Bacillati</taxon>
        <taxon>Bacillota</taxon>
        <taxon>Clostridia</taxon>
        <taxon>Peptostreptococcales</taxon>
        <taxon>Anaerovoracaceae</taxon>
        <taxon>Emergencia</taxon>
    </lineage>
</organism>
<dbReference type="OrthoDB" id="9793589at2"/>
<dbReference type="Proteomes" id="UP000284841">
    <property type="component" value="Unassembled WGS sequence"/>
</dbReference>
<evidence type="ECO:0000256" key="4">
    <source>
        <dbReference type="ARBA" id="ARBA00022449"/>
    </source>
</evidence>
<feature type="transmembrane region" description="Helical" evidence="11">
    <location>
        <begin position="121"/>
        <end position="142"/>
    </location>
</feature>
<evidence type="ECO:0000256" key="9">
    <source>
        <dbReference type="ARBA" id="ARBA00023136"/>
    </source>
</evidence>
<comment type="similarity">
    <text evidence="2">Belongs to the monovalent cation:proton antiporter 2 (CPA2) transporter (TC 2.A.37) family.</text>
</comment>
<dbReference type="RefSeq" id="WP_067536360.1">
    <property type="nucleotide sequence ID" value="NZ_AP025567.1"/>
</dbReference>
<proteinExistence type="inferred from homology"/>
<dbReference type="Pfam" id="PF00999">
    <property type="entry name" value="Na_H_Exchanger"/>
    <property type="match status" value="1"/>
</dbReference>
<evidence type="ECO:0000256" key="2">
    <source>
        <dbReference type="ARBA" id="ARBA00005551"/>
    </source>
</evidence>
<comment type="subcellular location">
    <subcellularLocation>
        <location evidence="1">Membrane</location>
        <topology evidence="1">Multi-pass membrane protein</topology>
    </subcellularLocation>
</comment>
<keyword evidence="14" id="KW-1185">Reference proteome</keyword>
<gene>
    <name evidence="13" type="ORF">DW099_14780</name>
</gene>
<feature type="transmembrane region" description="Helical" evidence="11">
    <location>
        <begin position="6"/>
        <end position="23"/>
    </location>
</feature>
<dbReference type="EMBL" id="QRMS01000004">
    <property type="protein sequence ID" value="RHJ86099.1"/>
    <property type="molecule type" value="Genomic_DNA"/>
</dbReference>
<keyword evidence="9 11" id="KW-0472">Membrane</keyword>
<feature type="transmembrane region" description="Helical" evidence="11">
    <location>
        <begin position="241"/>
        <end position="258"/>
    </location>
</feature>